<organism evidence="1 2">
    <name type="scientific">Toxocara canis</name>
    <name type="common">Canine roundworm</name>
    <dbReference type="NCBI Taxonomy" id="6265"/>
    <lineage>
        <taxon>Eukaryota</taxon>
        <taxon>Metazoa</taxon>
        <taxon>Ecdysozoa</taxon>
        <taxon>Nematoda</taxon>
        <taxon>Chromadorea</taxon>
        <taxon>Rhabditida</taxon>
        <taxon>Spirurina</taxon>
        <taxon>Ascaridomorpha</taxon>
        <taxon>Ascaridoidea</taxon>
        <taxon>Toxocaridae</taxon>
        <taxon>Toxocara</taxon>
    </lineage>
</organism>
<dbReference type="EMBL" id="JPKZ01001181">
    <property type="protein sequence ID" value="KHN83514.1"/>
    <property type="molecule type" value="Genomic_DNA"/>
</dbReference>
<proteinExistence type="predicted"/>
<comment type="caution">
    <text evidence="1">The sequence shown here is derived from an EMBL/GenBank/DDBJ whole genome shotgun (WGS) entry which is preliminary data.</text>
</comment>
<dbReference type="AlphaFoldDB" id="A0A0B2VQ78"/>
<keyword evidence="2" id="KW-1185">Reference proteome</keyword>
<sequence length="108" mass="12209">MFVDEYARKFSLLLAHSERTVSGRARRASSHTVVCSRGQNLTHSFSRSTVYLDLPGCVKLLFDRANTNGPLHRDTANSLAIDDHVVRLEYGLTQKSNCKLASRIFLLW</sequence>
<evidence type="ECO:0000313" key="1">
    <source>
        <dbReference type="EMBL" id="KHN83514.1"/>
    </source>
</evidence>
<evidence type="ECO:0000313" key="2">
    <source>
        <dbReference type="Proteomes" id="UP000031036"/>
    </source>
</evidence>
<accession>A0A0B2VQ78</accession>
<name>A0A0B2VQ78_TOXCA</name>
<reference evidence="1 2" key="1">
    <citation type="submission" date="2014-11" db="EMBL/GenBank/DDBJ databases">
        <title>Genetic blueprint of the zoonotic pathogen Toxocara canis.</title>
        <authorList>
            <person name="Zhu X.-Q."/>
            <person name="Korhonen P.K."/>
            <person name="Cai H."/>
            <person name="Young N.D."/>
            <person name="Nejsum P."/>
            <person name="von Samson-Himmelstjerna G."/>
            <person name="Boag P.R."/>
            <person name="Tan P."/>
            <person name="Li Q."/>
            <person name="Min J."/>
            <person name="Yang Y."/>
            <person name="Wang X."/>
            <person name="Fang X."/>
            <person name="Hall R.S."/>
            <person name="Hofmann A."/>
            <person name="Sternberg P.W."/>
            <person name="Jex A.R."/>
            <person name="Gasser R.B."/>
        </authorList>
    </citation>
    <scope>NUCLEOTIDE SEQUENCE [LARGE SCALE GENOMIC DNA]</scope>
    <source>
        <strain evidence="1">PN_DK_2014</strain>
    </source>
</reference>
<gene>
    <name evidence="1" type="ORF">Tcan_00254</name>
</gene>
<protein>
    <submittedName>
        <fullName evidence="1">Uncharacterized protein</fullName>
    </submittedName>
</protein>
<dbReference type="Proteomes" id="UP000031036">
    <property type="component" value="Unassembled WGS sequence"/>
</dbReference>